<dbReference type="OrthoDB" id="9800654at2"/>
<proteinExistence type="predicted"/>
<comment type="caution">
    <text evidence="4">The sequence shown here is derived from an EMBL/GenBank/DDBJ whole genome shotgun (WGS) entry which is preliminary data.</text>
</comment>
<dbReference type="Gene3D" id="3.40.50.300">
    <property type="entry name" value="P-loop containing nucleotide triphosphate hydrolases"/>
    <property type="match status" value="1"/>
</dbReference>
<evidence type="ECO:0000256" key="1">
    <source>
        <dbReference type="ARBA" id="ARBA00022741"/>
    </source>
</evidence>
<dbReference type="GO" id="GO:0016887">
    <property type="term" value="F:ATP hydrolysis activity"/>
    <property type="evidence" value="ECO:0007669"/>
    <property type="project" value="InterPro"/>
</dbReference>
<dbReference type="SUPFAM" id="SSF52540">
    <property type="entry name" value="P-loop containing nucleoside triphosphate hydrolases"/>
    <property type="match status" value="1"/>
</dbReference>
<accession>A0A845ABW4</accession>
<evidence type="ECO:0000313" key="5">
    <source>
        <dbReference type="Proteomes" id="UP000460561"/>
    </source>
</evidence>
<protein>
    <submittedName>
        <fullName evidence="4">ATP-binding cassette domain-containing protein</fullName>
    </submittedName>
</protein>
<dbReference type="AlphaFoldDB" id="A0A845ABW4"/>
<gene>
    <name evidence="4" type="ORF">GRI39_01235</name>
</gene>
<keyword evidence="1" id="KW-0547">Nucleotide-binding</keyword>
<organism evidence="4 5">
    <name type="scientific">Altericroceibacterium indicum</name>
    <dbReference type="NCBI Taxonomy" id="374177"/>
    <lineage>
        <taxon>Bacteria</taxon>
        <taxon>Pseudomonadati</taxon>
        <taxon>Pseudomonadota</taxon>
        <taxon>Alphaproteobacteria</taxon>
        <taxon>Sphingomonadales</taxon>
        <taxon>Erythrobacteraceae</taxon>
        <taxon>Altericroceibacterium</taxon>
    </lineage>
</organism>
<dbReference type="EMBL" id="WTYQ01000001">
    <property type="protein sequence ID" value="MXP24668.1"/>
    <property type="molecule type" value="Genomic_DNA"/>
</dbReference>
<dbReference type="PANTHER" id="PTHR43158">
    <property type="entry name" value="SKFA PEPTIDE EXPORT ATP-BINDING PROTEIN SKFE"/>
    <property type="match status" value="1"/>
</dbReference>
<keyword evidence="5" id="KW-1185">Reference proteome</keyword>
<dbReference type="InterPro" id="IPR027417">
    <property type="entry name" value="P-loop_NTPase"/>
</dbReference>
<dbReference type="Proteomes" id="UP000460561">
    <property type="component" value="Unassembled WGS sequence"/>
</dbReference>
<feature type="domain" description="ABC transporter" evidence="3">
    <location>
        <begin position="23"/>
        <end position="65"/>
    </location>
</feature>
<evidence type="ECO:0000313" key="4">
    <source>
        <dbReference type="EMBL" id="MXP24668.1"/>
    </source>
</evidence>
<keyword evidence="2 4" id="KW-0067">ATP-binding</keyword>
<reference evidence="4 5" key="1">
    <citation type="submission" date="2019-12" db="EMBL/GenBank/DDBJ databases">
        <title>Genomic-based taxomic classification of the family Erythrobacteraceae.</title>
        <authorList>
            <person name="Xu L."/>
        </authorList>
    </citation>
    <scope>NUCLEOTIDE SEQUENCE [LARGE SCALE GENOMIC DNA]</scope>
    <source>
        <strain evidence="4 5">DSM 18604</strain>
    </source>
</reference>
<evidence type="ECO:0000259" key="3">
    <source>
        <dbReference type="Pfam" id="PF00005"/>
    </source>
</evidence>
<dbReference type="RefSeq" id="WP_160737879.1">
    <property type="nucleotide sequence ID" value="NZ_WTYQ01000001.1"/>
</dbReference>
<dbReference type="GO" id="GO:0005524">
    <property type="term" value="F:ATP binding"/>
    <property type="evidence" value="ECO:0007669"/>
    <property type="project" value="UniProtKB-KW"/>
</dbReference>
<dbReference type="InterPro" id="IPR003439">
    <property type="entry name" value="ABC_transporter-like_ATP-bd"/>
</dbReference>
<sequence length="119" mass="12523">MPASVSLSCLSWLTSDGTPLFSDLSLTFGPERTGLVGRNGTGKSTLLRLIAGHLRPASGWVGATGSLAVMRQEAIAHPDETIADFLGMCAALDQLERADWDGATAEDLTVADWTLPILP</sequence>
<evidence type="ECO:0000256" key="2">
    <source>
        <dbReference type="ARBA" id="ARBA00022840"/>
    </source>
</evidence>
<dbReference type="Pfam" id="PF00005">
    <property type="entry name" value="ABC_tran"/>
    <property type="match status" value="1"/>
</dbReference>
<name>A0A845ABW4_9SPHN</name>
<dbReference type="PANTHER" id="PTHR43158:SF2">
    <property type="entry name" value="SKFA PEPTIDE EXPORT ATP-BINDING PROTEIN SKFE"/>
    <property type="match status" value="1"/>
</dbReference>